<evidence type="ECO:0000313" key="2">
    <source>
        <dbReference type="EMBL" id="RYB94460.1"/>
    </source>
</evidence>
<accession>A0A4Q2RYU8</accession>
<feature type="transmembrane region" description="Helical" evidence="1">
    <location>
        <begin position="96"/>
        <end position="120"/>
    </location>
</feature>
<comment type="caution">
    <text evidence="2">The sequence shown here is derived from an EMBL/GenBank/DDBJ whole genome shotgun (WGS) entry which is preliminary data.</text>
</comment>
<proteinExistence type="predicted"/>
<reference evidence="2 3" key="1">
    <citation type="submission" date="2019-01" db="EMBL/GenBank/DDBJ databases">
        <title>Novel species of Nocardioides.</title>
        <authorList>
            <person name="Liu Q."/>
            <person name="Xin Y.-H."/>
        </authorList>
    </citation>
    <scope>NUCLEOTIDE SEQUENCE [LARGE SCALE GENOMIC DNA]</scope>
    <source>
        <strain evidence="2 3">CGMCC 4.6882</strain>
    </source>
</reference>
<sequence length="136" mass="13665">MPRTHASVALVPSVIAVALAWLGTAHALAVDSYGIDGRVYLLAASGAAVLVVLACELCWHVGAVAGLGVVAGLWWGSAEYVESVGPGGGWLQGFEYVIFAVPLAAAIVVVVGIVTCAAMGTCPPSAEHRSPGSVVL</sequence>
<dbReference type="EMBL" id="SDWT01000001">
    <property type="protein sequence ID" value="RYB94460.1"/>
    <property type="molecule type" value="Genomic_DNA"/>
</dbReference>
<keyword evidence="3" id="KW-1185">Reference proteome</keyword>
<evidence type="ECO:0000313" key="3">
    <source>
        <dbReference type="Proteomes" id="UP000294071"/>
    </source>
</evidence>
<organism evidence="2 3">
    <name type="scientific">Nocardioides oleivorans</name>
    <dbReference type="NCBI Taxonomy" id="273676"/>
    <lineage>
        <taxon>Bacteria</taxon>
        <taxon>Bacillati</taxon>
        <taxon>Actinomycetota</taxon>
        <taxon>Actinomycetes</taxon>
        <taxon>Propionibacteriales</taxon>
        <taxon>Nocardioidaceae</taxon>
        <taxon>Nocardioides</taxon>
    </lineage>
</organism>
<gene>
    <name evidence="2" type="ORF">EUA93_08950</name>
</gene>
<keyword evidence="1" id="KW-0472">Membrane</keyword>
<name>A0A4Q2RYU8_9ACTN</name>
<keyword evidence="1" id="KW-1133">Transmembrane helix</keyword>
<dbReference type="Proteomes" id="UP000294071">
    <property type="component" value="Unassembled WGS sequence"/>
</dbReference>
<keyword evidence="1" id="KW-0812">Transmembrane</keyword>
<feature type="transmembrane region" description="Helical" evidence="1">
    <location>
        <begin position="59"/>
        <end position="76"/>
    </location>
</feature>
<dbReference type="RefSeq" id="WP_129399811.1">
    <property type="nucleotide sequence ID" value="NZ_SDWT01000001.1"/>
</dbReference>
<protein>
    <submittedName>
        <fullName evidence="2">Uncharacterized protein</fullName>
    </submittedName>
</protein>
<feature type="transmembrane region" description="Helical" evidence="1">
    <location>
        <begin position="37"/>
        <end position="54"/>
    </location>
</feature>
<dbReference type="AlphaFoldDB" id="A0A4Q2RYU8"/>
<evidence type="ECO:0000256" key="1">
    <source>
        <dbReference type="SAM" id="Phobius"/>
    </source>
</evidence>